<sequence length="537" mass="59990">MAVIHTVPATLSLWGVDDEAMDIDDGLDDDSDEADRSEGYEQAASQIRFIDLDVYLDLGRITKTTRRTFVIRDERPREAPPKGWLDDFRASKTQKSDKEMAKFCPQKPKFSDNPLVELPGACDEYLQFMDYAMNLVDAARPGECTSFFLTGQPGIGKTIGSRYFLLRLLSSAQSTFLILNPDSVLYFTAEGVRPMNDAQCFALGAKVISRSWILIDIDSSPSLGWLPHPWVANGRAVVWTSSPSDERFRHFTDLYAAYVWYMKPWGLQEISAVTTLDGRDKEEVVARFNLSGPAVISADNVFNQGAGFTGTHRVFLVRPQEVLDEYGRVSFTREECRVEFLCPHVALEMGKAFTKQADAFRKQLATAFDQHPSTRSAAGQLVESLFHRALAEKTASSQDAFGIQYIKKSFSPPASLHSTTFAAIDALLLTSHALYLIQTSLSDSHSFILFTILDILSRLARLRFQPEEMNLVYCLVGTDEVKVKALVKQAEDKLYSLVKNPHKSGLGSLSKIRLSRLKRLTIAGVVFDPVKNTLVPL</sequence>
<reference evidence="1" key="1">
    <citation type="submission" date="2023-03" db="EMBL/GenBank/DDBJ databases">
        <title>Massive genome expansion in bonnet fungi (Mycena s.s.) driven by repeated elements and novel gene families across ecological guilds.</title>
        <authorList>
            <consortium name="Lawrence Berkeley National Laboratory"/>
            <person name="Harder C.B."/>
            <person name="Miyauchi S."/>
            <person name="Viragh M."/>
            <person name="Kuo A."/>
            <person name="Thoen E."/>
            <person name="Andreopoulos B."/>
            <person name="Lu D."/>
            <person name="Skrede I."/>
            <person name="Drula E."/>
            <person name="Henrissat B."/>
            <person name="Morin E."/>
            <person name="Kohler A."/>
            <person name="Barry K."/>
            <person name="LaButti K."/>
            <person name="Morin E."/>
            <person name="Salamov A."/>
            <person name="Lipzen A."/>
            <person name="Mereny Z."/>
            <person name="Hegedus B."/>
            <person name="Baldrian P."/>
            <person name="Stursova M."/>
            <person name="Weitz H."/>
            <person name="Taylor A."/>
            <person name="Grigoriev I.V."/>
            <person name="Nagy L.G."/>
            <person name="Martin F."/>
            <person name="Kauserud H."/>
        </authorList>
    </citation>
    <scope>NUCLEOTIDE SEQUENCE</scope>
    <source>
        <strain evidence="1">CBHHK067</strain>
    </source>
</reference>
<dbReference type="Proteomes" id="UP001221757">
    <property type="component" value="Unassembled WGS sequence"/>
</dbReference>
<protein>
    <submittedName>
        <fullName evidence="1">Uncharacterized protein</fullName>
    </submittedName>
</protein>
<dbReference type="PANTHER" id="PTHR33129">
    <property type="entry name" value="PROTEIN KINASE DOMAIN-CONTAINING PROTEIN-RELATED"/>
    <property type="match status" value="1"/>
</dbReference>
<accession>A0AAD7CWS0</accession>
<gene>
    <name evidence="1" type="ORF">B0H17DRAFT_1210206</name>
</gene>
<comment type="caution">
    <text evidence="1">The sequence shown here is derived from an EMBL/GenBank/DDBJ whole genome shotgun (WGS) entry which is preliminary data.</text>
</comment>
<organism evidence="1 2">
    <name type="scientific">Mycena rosella</name>
    <name type="common">Pink bonnet</name>
    <name type="synonym">Agaricus rosellus</name>
    <dbReference type="NCBI Taxonomy" id="1033263"/>
    <lineage>
        <taxon>Eukaryota</taxon>
        <taxon>Fungi</taxon>
        <taxon>Dikarya</taxon>
        <taxon>Basidiomycota</taxon>
        <taxon>Agaricomycotina</taxon>
        <taxon>Agaricomycetes</taxon>
        <taxon>Agaricomycetidae</taxon>
        <taxon>Agaricales</taxon>
        <taxon>Marasmiineae</taxon>
        <taxon>Mycenaceae</taxon>
        <taxon>Mycena</taxon>
    </lineage>
</organism>
<dbReference type="EMBL" id="JARKIE010000200">
    <property type="protein sequence ID" value="KAJ7667405.1"/>
    <property type="molecule type" value="Genomic_DNA"/>
</dbReference>
<evidence type="ECO:0000313" key="2">
    <source>
        <dbReference type="Proteomes" id="UP001221757"/>
    </source>
</evidence>
<dbReference type="AlphaFoldDB" id="A0AAD7CWS0"/>
<proteinExistence type="predicted"/>
<dbReference type="PANTHER" id="PTHR33129:SF1">
    <property type="entry name" value="ATP-BINDING PROTEIN"/>
    <property type="match status" value="1"/>
</dbReference>
<dbReference type="InterPro" id="IPR052980">
    <property type="entry name" value="Crinkler_effector"/>
</dbReference>
<keyword evidence="2" id="KW-1185">Reference proteome</keyword>
<name>A0AAD7CWS0_MYCRO</name>
<evidence type="ECO:0000313" key="1">
    <source>
        <dbReference type="EMBL" id="KAJ7667405.1"/>
    </source>
</evidence>